<keyword evidence="3" id="KW-1185">Reference proteome</keyword>
<proteinExistence type="predicted"/>
<comment type="caution">
    <text evidence="2">The sequence shown here is derived from an EMBL/GenBank/DDBJ whole genome shotgun (WGS) entry which is preliminary data.</text>
</comment>
<organism evidence="2 3">
    <name type="scientific">Ganoderma sinense ZZ0214-1</name>
    <dbReference type="NCBI Taxonomy" id="1077348"/>
    <lineage>
        <taxon>Eukaryota</taxon>
        <taxon>Fungi</taxon>
        <taxon>Dikarya</taxon>
        <taxon>Basidiomycota</taxon>
        <taxon>Agaricomycotina</taxon>
        <taxon>Agaricomycetes</taxon>
        <taxon>Polyporales</taxon>
        <taxon>Polyporaceae</taxon>
        <taxon>Ganoderma</taxon>
    </lineage>
</organism>
<protein>
    <submittedName>
        <fullName evidence="2">Uncharacterized protein</fullName>
    </submittedName>
</protein>
<evidence type="ECO:0000256" key="1">
    <source>
        <dbReference type="SAM" id="MobiDB-lite"/>
    </source>
</evidence>
<dbReference type="AlphaFoldDB" id="A0A2G8SFD8"/>
<dbReference type="EMBL" id="AYKW01000010">
    <property type="protein sequence ID" value="PIL32463.1"/>
    <property type="molecule type" value="Genomic_DNA"/>
</dbReference>
<evidence type="ECO:0000313" key="3">
    <source>
        <dbReference type="Proteomes" id="UP000230002"/>
    </source>
</evidence>
<sequence length="81" mass="9257">MDEKGDSHEDGCSTPEKYDTPTEKDRELATRVLNHEFVLDEIAEAILSLDWPEEDRMPAPPAPETVETRRFMANKKPKLTS</sequence>
<name>A0A2G8SFD8_9APHY</name>
<evidence type="ECO:0000313" key="2">
    <source>
        <dbReference type="EMBL" id="PIL32463.1"/>
    </source>
</evidence>
<feature type="compositionally biased region" description="Basic residues" evidence="1">
    <location>
        <begin position="72"/>
        <end position="81"/>
    </location>
</feature>
<gene>
    <name evidence="2" type="ORF">GSI_05165</name>
</gene>
<dbReference type="Proteomes" id="UP000230002">
    <property type="component" value="Unassembled WGS sequence"/>
</dbReference>
<feature type="region of interest" description="Disordered" evidence="1">
    <location>
        <begin position="53"/>
        <end position="81"/>
    </location>
</feature>
<reference evidence="2 3" key="1">
    <citation type="journal article" date="2015" name="Sci. Rep.">
        <title>Chromosome-level genome map provides insights into diverse defense mechanisms in the medicinal fungus Ganoderma sinense.</title>
        <authorList>
            <person name="Zhu Y."/>
            <person name="Xu J."/>
            <person name="Sun C."/>
            <person name="Zhou S."/>
            <person name="Xu H."/>
            <person name="Nelson D.R."/>
            <person name="Qian J."/>
            <person name="Song J."/>
            <person name="Luo H."/>
            <person name="Xiang L."/>
            <person name="Li Y."/>
            <person name="Xu Z."/>
            <person name="Ji A."/>
            <person name="Wang L."/>
            <person name="Lu S."/>
            <person name="Hayward A."/>
            <person name="Sun W."/>
            <person name="Li X."/>
            <person name="Schwartz D.C."/>
            <person name="Wang Y."/>
            <person name="Chen S."/>
        </authorList>
    </citation>
    <scope>NUCLEOTIDE SEQUENCE [LARGE SCALE GENOMIC DNA]</scope>
    <source>
        <strain evidence="2 3">ZZ0214-1</strain>
    </source>
</reference>
<feature type="region of interest" description="Disordered" evidence="1">
    <location>
        <begin position="1"/>
        <end position="24"/>
    </location>
</feature>
<accession>A0A2G8SFD8</accession>